<reference evidence="2 3" key="1">
    <citation type="submission" date="2017-01" db="EMBL/GenBank/DDBJ databases">
        <title>Genome Analysis of Deinococcus marmoris KOPRI26562.</title>
        <authorList>
            <person name="Kim J.H."/>
            <person name="Oh H.-M."/>
        </authorList>
    </citation>
    <scope>NUCLEOTIDE SEQUENCE [LARGE SCALE GENOMIC DNA]</scope>
    <source>
        <strain evidence="2 3">KOPRI26562</strain>
    </source>
</reference>
<dbReference type="PANTHER" id="PTHR33336:SF3">
    <property type="entry name" value="ABM DOMAIN-CONTAINING PROTEIN"/>
    <property type="match status" value="1"/>
</dbReference>
<dbReference type="STRING" id="249408.BOO71_0011845"/>
<dbReference type="eggNOG" id="COG1359">
    <property type="taxonomic scope" value="Bacteria"/>
</dbReference>
<comment type="caution">
    <text evidence="2">The sequence shown here is derived from an EMBL/GenBank/DDBJ whole genome shotgun (WGS) entry which is preliminary data.</text>
</comment>
<organism evidence="2 3">
    <name type="scientific">Deinococcus marmoris</name>
    <dbReference type="NCBI Taxonomy" id="249408"/>
    <lineage>
        <taxon>Bacteria</taxon>
        <taxon>Thermotogati</taxon>
        <taxon>Deinococcota</taxon>
        <taxon>Deinococci</taxon>
        <taxon>Deinococcales</taxon>
        <taxon>Deinococcaceae</taxon>
        <taxon>Deinococcus</taxon>
    </lineage>
</organism>
<evidence type="ECO:0000313" key="3">
    <source>
        <dbReference type="Proteomes" id="UP000186607"/>
    </source>
</evidence>
<dbReference type="InterPro" id="IPR050744">
    <property type="entry name" value="AI-2_Isomerase_LsrG"/>
</dbReference>
<dbReference type="InterPro" id="IPR007138">
    <property type="entry name" value="ABM_dom"/>
</dbReference>
<dbReference type="SUPFAM" id="SSF54909">
    <property type="entry name" value="Dimeric alpha+beta barrel"/>
    <property type="match status" value="1"/>
</dbReference>
<name>A0A1U7NU63_9DEIO</name>
<sequence length="103" mass="11712">MDGMTYIAVHAVITPKPEHVEDVLSEMLGMVQGSRQEPGCLRYDLLRQDDAGTVRLHVQERYRDMEAVQAHRDSAHYKAYRAKAGDWFQEAPVVTVLEEIDVA</sequence>
<dbReference type="EMBL" id="MSTI01000141">
    <property type="protein sequence ID" value="OLV16463.1"/>
    <property type="molecule type" value="Genomic_DNA"/>
</dbReference>
<protein>
    <recommendedName>
        <fullName evidence="1">ABM domain-containing protein</fullName>
    </recommendedName>
</protein>
<evidence type="ECO:0000313" key="2">
    <source>
        <dbReference type="EMBL" id="OLV16463.1"/>
    </source>
</evidence>
<gene>
    <name evidence="2" type="ORF">BOO71_0011845</name>
</gene>
<dbReference type="GO" id="GO:0003824">
    <property type="term" value="F:catalytic activity"/>
    <property type="evidence" value="ECO:0007669"/>
    <property type="project" value="TreeGrafter"/>
</dbReference>
<dbReference type="AlphaFoldDB" id="A0A1U7NU63"/>
<accession>A0A1U7NU63</accession>
<dbReference type="PROSITE" id="PS51725">
    <property type="entry name" value="ABM"/>
    <property type="match status" value="1"/>
</dbReference>
<feature type="domain" description="ABM" evidence="1">
    <location>
        <begin position="7"/>
        <end position="97"/>
    </location>
</feature>
<dbReference type="PANTHER" id="PTHR33336">
    <property type="entry name" value="QUINOL MONOOXYGENASE YGIN-RELATED"/>
    <property type="match status" value="1"/>
</dbReference>
<dbReference type="Proteomes" id="UP000186607">
    <property type="component" value="Unassembled WGS sequence"/>
</dbReference>
<evidence type="ECO:0000259" key="1">
    <source>
        <dbReference type="PROSITE" id="PS51725"/>
    </source>
</evidence>
<dbReference type="Pfam" id="PF03992">
    <property type="entry name" value="ABM"/>
    <property type="match status" value="1"/>
</dbReference>
<dbReference type="InterPro" id="IPR011008">
    <property type="entry name" value="Dimeric_a/b-barrel"/>
</dbReference>
<proteinExistence type="predicted"/>
<dbReference type="Gene3D" id="3.30.70.100">
    <property type="match status" value="1"/>
</dbReference>
<keyword evidence="3" id="KW-1185">Reference proteome</keyword>